<keyword evidence="4" id="KW-1185">Reference proteome</keyword>
<name>A0A7V8RTZ6_9MYCO</name>
<evidence type="ECO:0000313" key="3">
    <source>
        <dbReference type="Proteomes" id="UP000037843"/>
    </source>
</evidence>
<dbReference type="EMBL" id="LJFS01000081">
    <property type="protein sequence ID" value="KPG20279.1"/>
    <property type="molecule type" value="Genomic_DNA"/>
</dbReference>
<evidence type="ECO:0000313" key="2">
    <source>
        <dbReference type="EMBL" id="KPG20279.1"/>
    </source>
</evidence>
<comment type="caution">
    <text evidence="1">The sequence shown here is derived from an EMBL/GenBank/DDBJ whole genome shotgun (WGS) entry which is preliminary data.</text>
</comment>
<dbReference type="KEGG" id="miz:BAB75_01885"/>
<sequence>MKGAGSWVFSQVRVVEVEKGWKEKARSLEGFGGQKVRRERRAVAAPRCGGRFGRCWVVYGTGIRVAERRSGAEEMGRQVALRRAL</sequence>
<proteinExistence type="predicted"/>
<organism evidence="1 3">
    <name type="scientific">Mycobacteroides immunogenum</name>
    <dbReference type="NCBI Taxonomy" id="83262"/>
    <lineage>
        <taxon>Bacteria</taxon>
        <taxon>Bacillati</taxon>
        <taxon>Actinomycetota</taxon>
        <taxon>Actinomycetes</taxon>
        <taxon>Mycobacteriales</taxon>
        <taxon>Mycobacteriaceae</taxon>
        <taxon>Mycobacteroides</taxon>
    </lineage>
</organism>
<gene>
    <name evidence="1" type="ORF">AN908_28100</name>
    <name evidence="2" type="ORF">AN912_30175</name>
</gene>
<dbReference type="EMBL" id="LJFO01000033">
    <property type="protein sequence ID" value="KPG02320.1"/>
    <property type="molecule type" value="Genomic_DNA"/>
</dbReference>
<protein>
    <submittedName>
        <fullName evidence="1">Uncharacterized protein</fullName>
    </submittedName>
</protein>
<dbReference type="Proteomes" id="UP000037843">
    <property type="component" value="Unassembled WGS sequence"/>
</dbReference>
<accession>A0A7V8RTZ6</accession>
<evidence type="ECO:0000313" key="1">
    <source>
        <dbReference type="EMBL" id="KPG02320.1"/>
    </source>
</evidence>
<evidence type="ECO:0000313" key="4">
    <source>
        <dbReference type="Proteomes" id="UP000037962"/>
    </source>
</evidence>
<reference evidence="3 4" key="1">
    <citation type="submission" date="2015-09" db="EMBL/GenBank/DDBJ databases">
        <title>Genome Sequences of Mycobacterium immunogenum Isolates, Recuperated from a Chloraminated Drinking Water Distribution System Simulator Subjected to Episodes of Nitrification.</title>
        <authorList>
            <person name="Gomez-Alvarez V."/>
            <person name="Revetta R.P."/>
        </authorList>
    </citation>
    <scope>NUCLEOTIDE SEQUENCE [LARGE SCALE GENOMIC DNA]</scope>
    <source>
        <strain evidence="1 3">H008</strain>
        <strain evidence="2 4">H076</strain>
    </source>
</reference>
<dbReference type="AlphaFoldDB" id="A0A7V8RTZ6"/>
<dbReference type="Proteomes" id="UP000037962">
    <property type="component" value="Unassembled WGS sequence"/>
</dbReference>